<keyword evidence="3" id="KW-0813">Transport</keyword>
<dbReference type="InterPro" id="IPR050095">
    <property type="entry name" value="ECF_ABC_transporter_ATP-bd"/>
</dbReference>
<dbReference type="InterPro" id="IPR003593">
    <property type="entry name" value="AAA+_ATPase"/>
</dbReference>
<keyword evidence="7" id="KW-1133">Transmembrane helix</keyword>
<comment type="caution">
    <text evidence="10">The sequence shown here is derived from an EMBL/GenBank/DDBJ whole genome shotgun (WGS) entry which is preliminary data.</text>
</comment>
<dbReference type="InterPro" id="IPR017871">
    <property type="entry name" value="ABC_transporter-like_CS"/>
</dbReference>
<evidence type="ECO:0000313" key="11">
    <source>
        <dbReference type="Proteomes" id="UP000698222"/>
    </source>
</evidence>
<keyword evidence="6 10" id="KW-0067">ATP-binding</keyword>
<evidence type="ECO:0000256" key="6">
    <source>
        <dbReference type="ARBA" id="ARBA00022840"/>
    </source>
</evidence>
<dbReference type="InterPro" id="IPR027417">
    <property type="entry name" value="P-loop_NTPase"/>
</dbReference>
<evidence type="ECO:0000256" key="3">
    <source>
        <dbReference type="ARBA" id="ARBA00022448"/>
    </source>
</evidence>
<evidence type="ECO:0000313" key="10">
    <source>
        <dbReference type="EMBL" id="MBP2410912.1"/>
    </source>
</evidence>
<evidence type="ECO:0000256" key="1">
    <source>
        <dbReference type="ARBA" id="ARBA00004141"/>
    </source>
</evidence>
<accession>A0ABS4YQ50</accession>
<organism evidence="10 11">
    <name type="scientific">Brachybacterium fresconis</name>
    <dbReference type="NCBI Taxonomy" id="173363"/>
    <lineage>
        <taxon>Bacteria</taxon>
        <taxon>Bacillati</taxon>
        <taxon>Actinomycetota</taxon>
        <taxon>Actinomycetes</taxon>
        <taxon>Micrococcales</taxon>
        <taxon>Dermabacteraceae</taxon>
        <taxon>Brachybacterium</taxon>
    </lineage>
</organism>
<dbReference type="PANTHER" id="PTHR43553">
    <property type="entry name" value="HEAVY METAL TRANSPORTER"/>
    <property type="match status" value="1"/>
</dbReference>
<feature type="domain" description="ABC transporter" evidence="9">
    <location>
        <begin position="13"/>
        <end position="240"/>
    </location>
</feature>
<dbReference type="InterPro" id="IPR015856">
    <property type="entry name" value="ABC_transpr_CbiO/EcfA_su"/>
</dbReference>
<keyword evidence="10" id="KW-0378">Hydrolase</keyword>
<evidence type="ECO:0000256" key="4">
    <source>
        <dbReference type="ARBA" id="ARBA00022692"/>
    </source>
</evidence>
<dbReference type="PANTHER" id="PTHR43553:SF24">
    <property type="entry name" value="ENERGY-COUPLING FACTOR TRANSPORTER ATP-BINDING PROTEIN ECFA1"/>
    <property type="match status" value="1"/>
</dbReference>
<dbReference type="EMBL" id="JAGIOC010000001">
    <property type="protein sequence ID" value="MBP2410912.1"/>
    <property type="molecule type" value="Genomic_DNA"/>
</dbReference>
<dbReference type="GO" id="GO:0005524">
    <property type="term" value="F:ATP binding"/>
    <property type="evidence" value="ECO:0007669"/>
    <property type="project" value="UniProtKB-KW"/>
</dbReference>
<feature type="domain" description="ABC transporter" evidence="9">
    <location>
        <begin position="261"/>
        <end position="478"/>
    </location>
</feature>
<keyword evidence="5" id="KW-0547">Nucleotide-binding</keyword>
<dbReference type="InterPro" id="IPR003339">
    <property type="entry name" value="ABC/ECF_trnsptr_transmembrane"/>
</dbReference>
<keyword evidence="8" id="KW-0472">Membrane</keyword>
<dbReference type="CDD" id="cd03225">
    <property type="entry name" value="ABC_cobalt_CbiO_domain1"/>
    <property type="match status" value="2"/>
</dbReference>
<dbReference type="SUPFAM" id="SSF52540">
    <property type="entry name" value="P-loop containing nucleoside triphosphate hydrolases"/>
    <property type="match status" value="2"/>
</dbReference>
<comment type="similarity">
    <text evidence="2">Belongs to the ABC transporter superfamily.</text>
</comment>
<evidence type="ECO:0000256" key="7">
    <source>
        <dbReference type="ARBA" id="ARBA00022989"/>
    </source>
</evidence>
<gene>
    <name evidence="10" type="ORF">JOF44_003815</name>
</gene>
<dbReference type="CDD" id="cd16914">
    <property type="entry name" value="EcfT"/>
    <property type="match status" value="1"/>
</dbReference>
<protein>
    <submittedName>
        <fullName evidence="10">Energy-coupling factor transport system ATP-binding protein</fullName>
        <ecNumber evidence="10">3.6.3.-</ecNumber>
    </submittedName>
</protein>
<dbReference type="EC" id="3.6.3.-" evidence="10"/>
<name>A0ABS4YQ50_9MICO</name>
<dbReference type="PROSITE" id="PS00211">
    <property type="entry name" value="ABC_TRANSPORTER_1"/>
    <property type="match status" value="1"/>
</dbReference>
<dbReference type="Pfam" id="PF00005">
    <property type="entry name" value="ABC_tran"/>
    <property type="match status" value="2"/>
</dbReference>
<proteinExistence type="inferred from homology"/>
<evidence type="ECO:0000256" key="2">
    <source>
        <dbReference type="ARBA" id="ARBA00005417"/>
    </source>
</evidence>
<keyword evidence="4" id="KW-0812">Transmembrane</keyword>
<dbReference type="InterPro" id="IPR003439">
    <property type="entry name" value="ABC_transporter-like_ATP-bd"/>
</dbReference>
<evidence type="ECO:0000259" key="9">
    <source>
        <dbReference type="PROSITE" id="PS50893"/>
    </source>
</evidence>
<dbReference type="RefSeq" id="WP_209895182.1">
    <property type="nucleotide sequence ID" value="NZ_BAAAJV010000008.1"/>
</dbReference>
<dbReference type="PROSITE" id="PS50893">
    <property type="entry name" value="ABC_TRANSPORTER_2"/>
    <property type="match status" value="2"/>
</dbReference>
<sequence>MSAPPRPETTGELALSGLTWRPLTRAEPTIAGLDLAIPAGERVLLAGASGSGKSTVLRALAGLLDPETGQGTGVPGPPDRPGERGLLLQNPADALVAATIRRDVAFGPENAALSRPAIGQRVADALPAARVELDLERAPLETSGGQQQRIALAGALALRPDVLLLDEPTSMLDAATAEQVRSAILTAAGDRTLVLAEHRIEPWLPHVDRLVVLGPQARILLDVDAATALTEHRNALVAAGMLEGQDAADGPAPRMVAPEAAVVAALHGVTVPARGLTRPVDLTVRAGSLGVLTGPSGAGKTTLLRVLTAAGPPALGTAQRPAPSRLATVPQDPEHSFVAATVAEELRASPWADDEQLADQLLERADLVHLARANPHRLSGGEQRRVAIAAALAQKPDLLVLDEPTVGLDARRREAVLGLLEDAAARGCAVLAASHDPSLIARAGDRFDLAAPDPEAVPRSRPRRRIPADALNPLTLCLIGILAAIGSFAVQTWQGGLLALVPLVLLGPLAVRSLRGGLLRLVPIALSAASLAWTTALLGEAPALSGQAWLLGLKEAARIGVFVAPGVLALGSVAPTPLGDALGGRLHLPARPVAAGVLALVRVGHLGRQWEIITRTRIQRGLGSARSPQLLASATLALLVDTLRGAEQQALAMDARGFSGATDRTWAEPSEFGRADVLGALLALVLLVWPAVAEALVG</sequence>
<dbReference type="GO" id="GO:0016787">
    <property type="term" value="F:hydrolase activity"/>
    <property type="evidence" value="ECO:0007669"/>
    <property type="project" value="UniProtKB-KW"/>
</dbReference>
<comment type="subcellular location">
    <subcellularLocation>
        <location evidence="1">Membrane</location>
        <topology evidence="1">Multi-pass membrane protein</topology>
    </subcellularLocation>
</comment>
<reference evidence="10 11" key="1">
    <citation type="submission" date="2021-03" db="EMBL/GenBank/DDBJ databases">
        <title>Sequencing the genomes of 1000 actinobacteria strains.</title>
        <authorList>
            <person name="Klenk H.-P."/>
        </authorList>
    </citation>
    <scope>NUCLEOTIDE SEQUENCE [LARGE SCALE GENOMIC DNA]</scope>
    <source>
        <strain evidence="10 11">DSM 14564</strain>
    </source>
</reference>
<evidence type="ECO:0000256" key="8">
    <source>
        <dbReference type="ARBA" id="ARBA00023136"/>
    </source>
</evidence>
<dbReference type="Proteomes" id="UP000698222">
    <property type="component" value="Unassembled WGS sequence"/>
</dbReference>
<keyword evidence="11" id="KW-1185">Reference proteome</keyword>
<dbReference type="SMART" id="SM00382">
    <property type="entry name" value="AAA"/>
    <property type="match status" value="2"/>
</dbReference>
<evidence type="ECO:0000256" key="5">
    <source>
        <dbReference type="ARBA" id="ARBA00022741"/>
    </source>
</evidence>
<dbReference type="Gene3D" id="3.40.50.300">
    <property type="entry name" value="P-loop containing nucleotide triphosphate hydrolases"/>
    <property type="match status" value="2"/>
</dbReference>